<name>A0A239NXI1_9ACTN</name>
<organism evidence="2 3">
    <name type="scientific">Actinacidiphila glaucinigra</name>
    <dbReference type="NCBI Taxonomy" id="235986"/>
    <lineage>
        <taxon>Bacteria</taxon>
        <taxon>Bacillati</taxon>
        <taxon>Actinomycetota</taxon>
        <taxon>Actinomycetes</taxon>
        <taxon>Kitasatosporales</taxon>
        <taxon>Streptomycetaceae</taxon>
        <taxon>Actinacidiphila</taxon>
    </lineage>
</organism>
<dbReference type="AlphaFoldDB" id="A0A239NXI1"/>
<dbReference type="Proteomes" id="UP000198280">
    <property type="component" value="Unassembled WGS sequence"/>
</dbReference>
<keyword evidence="1" id="KW-0732">Signal</keyword>
<dbReference type="RefSeq" id="WP_179280243.1">
    <property type="nucleotide sequence ID" value="NZ_FZOF01000053.1"/>
</dbReference>
<evidence type="ECO:0000313" key="2">
    <source>
        <dbReference type="EMBL" id="SNT59153.1"/>
    </source>
</evidence>
<accession>A0A239NXI1</accession>
<sequence length="57" mass="5865">MSVTRAALATTATATVAIALLTPAAAYATPVDSPLKLTLSDISHNEVARGRTSRRSP</sequence>
<reference evidence="2 3" key="1">
    <citation type="submission" date="2017-06" db="EMBL/GenBank/DDBJ databases">
        <authorList>
            <person name="Kim H.J."/>
            <person name="Triplett B.A."/>
        </authorList>
    </citation>
    <scope>NUCLEOTIDE SEQUENCE [LARGE SCALE GENOMIC DNA]</scope>
    <source>
        <strain evidence="2 3">CGMCC 4.1858</strain>
    </source>
</reference>
<evidence type="ECO:0000313" key="3">
    <source>
        <dbReference type="Proteomes" id="UP000198280"/>
    </source>
</evidence>
<feature type="signal peptide" evidence="1">
    <location>
        <begin position="1"/>
        <end position="28"/>
    </location>
</feature>
<keyword evidence="3" id="KW-1185">Reference proteome</keyword>
<gene>
    <name evidence="2" type="ORF">SAMN05216252_15326</name>
</gene>
<protein>
    <submittedName>
        <fullName evidence="2">Uncharacterized protein</fullName>
    </submittedName>
</protein>
<feature type="chain" id="PRO_5013009241" evidence="1">
    <location>
        <begin position="29"/>
        <end position="57"/>
    </location>
</feature>
<evidence type="ECO:0000256" key="1">
    <source>
        <dbReference type="SAM" id="SignalP"/>
    </source>
</evidence>
<proteinExistence type="predicted"/>
<dbReference type="EMBL" id="FZOF01000053">
    <property type="protein sequence ID" value="SNT59153.1"/>
    <property type="molecule type" value="Genomic_DNA"/>
</dbReference>